<evidence type="ECO:0000256" key="4">
    <source>
        <dbReference type="ARBA" id="ARBA00022723"/>
    </source>
</evidence>
<dbReference type="InterPro" id="IPR011009">
    <property type="entry name" value="Kinase-like_dom_sf"/>
</dbReference>
<evidence type="ECO:0000256" key="2">
    <source>
        <dbReference type="ARBA" id="ARBA00022473"/>
    </source>
</evidence>
<dbReference type="InterPro" id="IPR000719">
    <property type="entry name" value="Prot_kinase_dom"/>
</dbReference>
<dbReference type="PANTHER" id="PTHR24346:SF102">
    <property type="entry name" value="TESTIS-SPECIFIC SERINE_THREONINE-PROTEIN KINASE 1"/>
    <property type="match status" value="1"/>
</dbReference>
<dbReference type="PROSITE" id="PS00107">
    <property type="entry name" value="PROTEIN_KINASE_ATP"/>
    <property type="match status" value="1"/>
</dbReference>
<dbReference type="PROSITE" id="PS50011">
    <property type="entry name" value="PROTEIN_KINASE_DOM"/>
    <property type="match status" value="1"/>
</dbReference>
<keyword evidence="7 11" id="KW-0067">ATP-binding</keyword>
<keyword evidence="9" id="KW-0832">Ubl conjugation</keyword>
<evidence type="ECO:0000313" key="15">
    <source>
        <dbReference type="Proteomes" id="UP001359485"/>
    </source>
</evidence>
<dbReference type="Proteomes" id="UP001359485">
    <property type="component" value="Unassembled WGS sequence"/>
</dbReference>
<name>A0ABR1B798_POLSC</name>
<dbReference type="InterPro" id="IPR008271">
    <property type="entry name" value="Ser/Thr_kinase_AS"/>
</dbReference>
<keyword evidence="8" id="KW-0460">Magnesium</keyword>
<feature type="domain" description="Protein kinase" evidence="13">
    <location>
        <begin position="21"/>
        <end position="294"/>
    </location>
</feature>
<organism evidence="14 15">
    <name type="scientific">Polyplax serrata</name>
    <name type="common">Common mouse louse</name>
    <dbReference type="NCBI Taxonomy" id="468196"/>
    <lineage>
        <taxon>Eukaryota</taxon>
        <taxon>Metazoa</taxon>
        <taxon>Ecdysozoa</taxon>
        <taxon>Arthropoda</taxon>
        <taxon>Hexapoda</taxon>
        <taxon>Insecta</taxon>
        <taxon>Pterygota</taxon>
        <taxon>Neoptera</taxon>
        <taxon>Paraneoptera</taxon>
        <taxon>Psocodea</taxon>
        <taxon>Troctomorpha</taxon>
        <taxon>Phthiraptera</taxon>
        <taxon>Anoplura</taxon>
        <taxon>Polyplacidae</taxon>
        <taxon>Polyplax</taxon>
    </lineage>
</organism>
<protein>
    <recommendedName>
        <fullName evidence="13">Protein kinase domain-containing protein</fullName>
    </recommendedName>
</protein>
<evidence type="ECO:0000256" key="5">
    <source>
        <dbReference type="ARBA" id="ARBA00022741"/>
    </source>
</evidence>
<dbReference type="EMBL" id="JAWJWF010000003">
    <property type="protein sequence ID" value="KAK6635567.1"/>
    <property type="molecule type" value="Genomic_DNA"/>
</dbReference>
<dbReference type="SMART" id="SM00220">
    <property type="entry name" value="S_TKc"/>
    <property type="match status" value="1"/>
</dbReference>
<keyword evidence="5 11" id="KW-0547">Nucleotide-binding</keyword>
<keyword evidence="2" id="KW-0217">Developmental protein</keyword>
<evidence type="ECO:0000256" key="6">
    <source>
        <dbReference type="ARBA" id="ARBA00022782"/>
    </source>
</evidence>
<evidence type="ECO:0000313" key="14">
    <source>
        <dbReference type="EMBL" id="KAK6635567.1"/>
    </source>
</evidence>
<dbReference type="Pfam" id="PF00069">
    <property type="entry name" value="Pkinase"/>
    <property type="match status" value="1"/>
</dbReference>
<sequence>MSQFDLAAPINHNPKVHSEGYRVLKKLGGGSYAMVYLTELYNETDREKPVERLACKIIDIRFVPDEFVDKFLPRELKILRQLRHPHIIHIHSIYKKNSRYLIFMRYAERGDLLDYILRRGPIPEGQSRIWTKQVALALQYMHELEIAHRDLKCENILITSNFNVKLADFGFSRCVVNNKGLRMLSETYCGSTAYSAPEILKGIPYNPKVSDIWSLGVLIYVMLNKAMPFEETNVKKLYERQIKKNWKFKAKVESVLSDQVKNLLENILEPNVHKRYTISEVVTSGWMFMDHRTLHMTEMETLALVKAKEERRKMDEEIFSAKNDRKKK</sequence>
<comment type="cofactor">
    <cofactor evidence="1">
        <name>Mg(2+)</name>
        <dbReference type="ChEBI" id="CHEBI:18420"/>
    </cofactor>
</comment>
<evidence type="ECO:0000259" key="13">
    <source>
        <dbReference type="PROSITE" id="PS50011"/>
    </source>
</evidence>
<reference evidence="14 15" key="1">
    <citation type="submission" date="2023-09" db="EMBL/GenBank/DDBJ databases">
        <title>Genomes of two closely related lineages of the louse Polyplax serrata with different host specificities.</title>
        <authorList>
            <person name="Martinu J."/>
            <person name="Tarabai H."/>
            <person name="Stefka J."/>
            <person name="Hypsa V."/>
        </authorList>
    </citation>
    <scope>NUCLEOTIDE SEQUENCE [LARGE SCALE GENOMIC DNA]</scope>
    <source>
        <strain evidence="14">98ZLc_SE</strain>
    </source>
</reference>
<keyword evidence="12" id="KW-0723">Serine/threonine-protein kinase</keyword>
<keyword evidence="4" id="KW-0479">Metal-binding</keyword>
<evidence type="ECO:0000256" key="3">
    <source>
        <dbReference type="ARBA" id="ARBA00022553"/>
    </source>
</evidence>
<evidence type="ECO:0000256" key="11">
    <source>
        <dbReference type="PROSITE-ProRule" id="PRU10141"/>
    </source>
</evidence>
<keyword evidence="6" id="KW-0221">Differentiation</keyword>
<evidence type="ECO:0000256" key="12">
    <source>
        <dbReference type="RuleBase" id="RU000304"/>
    </source>
</evidence>
<dbReference type="Gene3D" id="1.10.510.10">
    <property type="entry name" value="Transferase(Phosphotransferase) domain 1"/>
    <property type="match status" value="1"/>
</dbReference>
<evidence type="ECO:0000256" key="10">
    <source>
        <dbReference type="ARBA" id="ARBA00022871"/>
    </source>
</evidence>
<keyword evidence="12" id="KW-0808">Transferase</keyword>
<keyword evidence="3" id="KW-0597">Phosphoprotein</keyword>
<dbReference type="PANTHER" id="PTHR24346">
    <property type="entry name" value="MAP/MICROTUBULE AFFINITY-REGULATING KINASE"/>
    <property type="match status" value="1"/>
</dbReference>
<gene>
    <name evidence="14" type="ORF">RUM44_000819</name>
</gene>
<comment type="similarity">
    <text evidence="12">Belongs to the protein kinase superfamily.</text>
</comment>
<keyword evidence="12" id="KW-0418">Kinase</keyword>
<proteinExistence type="inferred from homology"/>
<evidence type="ECO:0000256" key="7">
    <source>
        <dbReference type="ARBA" id="ARBA00022840"/>
    </source>
</evidence>
<accession>A0ABR1B798</accession>
<comment type="caution">
    <text evidence="14">The sequence shown here is derived from an EMBL/GenBank/DDBJ whole genome shotgun (WGS) entry which is preliminary data.</text>
</comment>
<evidence type="ECO:0000256" key="1">
    <source>
        <dbReference type="ARBA" id="ARBA00001946"/>
    </source>
</evidence>
<keyword evidence="15" id="KW-1185">Reference proteome</keyword>
<evidence type="ECO:0000256" key="8">
    <source>
        <dbReference type="ARBA" id="ARBA00022842"/>
    </source>
</evidence>
<evidence type="ECO:0000256" key="9">
    <source>
        <dbReference type="ARBA" id="ARBA00022843"/>
    </source>
</evidence>
<feature type="binding site" evidence="11">
    <location>
        <position position="56"/>
    </location>
    <ligand>
        <name>ATP</name>
        <dbReference type="ChEBI" id="CHEBI:30616"/>
    </ligand>
</feature>
<dbReference type="SUPFAM" id="SSF56112">
    <property type="entry name" value="Protein kinase-like (PK-like)"/>
    <property type="match status" value="1"/>
</dbReference>
<keyword evidence="10" id="KW-0744">Spermatogenesis</keyword>
<dbReference type="PROSITE" id="PS00108">
    <property type="entry name" value="PROTEIN_KINASE_ST"/>
    <property type="match status" value="1"/>
</dbReference>
<dbReference type="InterPro" id="IPR017441">
    <property type="entry name" value="Protein_kinase_ATP_BS"/>
</dbReference>